<dbReference type="EMBL" id="LR721781">
    <property type="protein sequence ID" value="VVW14457.1"/>
    <property type="molecule type" value="Genomic_DNA"/>
</dbReference>
<dbReference type="GO" id="GO:0005634">
    <property type="term" value="C:nucleus"/>
    <property type="evidence" value="ECO:0007669"/>
    <property type="project" value="UniProtKB-SubCell"/>
</dbReference>
<dbReference type="InterPro" id="IPR044246">
    <property type="entry name" value="ZFP3-like"/>
</dbReference>
<sequence length="89" mass="10419">MAVMATPMPDNYMEPMEFLCQFRHKKFMTYQALGGHQNAYKRERSEAAKAKWLPLSLRLQQFLLPQHARPNYAQRPSQGPNCPEERPGR</sequence>
<evidence type="ECO:0000313" key="7">
    <source>
        <dbReference type="EMBL" id="VVW14457.1"/>
    </source>
</evidence>
<gene>
    <name evidence="7" type="ORF">NYM_LOCUS14600</name>
</gene>
<dbReference type="GO" id="GO:0009788">
    <property type="term" value="P:negative regulation of abscisic acid-activated signaling pathway"/>
    <property type="evidence" value="ECO:0007669"/>
    <property type="project" value="InterPro"/>
</dbReference>
<accession>A0A5K1BN19</accession>
<evidence type="ECO:0000256" key="4">
    <source>
        <dbReference type="ARBA" id="ARBA00022833"/>
    </source>
</evidence>
<keyword evidence="2" id="KW-0479">Metal-binding</keyword>
<feature type="region of interest" description="Disordered" evidence="6">
    <location>
        <begin position="67"/>
        <end position="89"/>
    </location>
</feature>
<evidence type="ECO:0000256" key="3">
    <source>
        <dbReference type="ARBA" id="ARBA00022771"/>
    </source>
</evidence>
<dbReference type="GO" id="GO:0008270">
    <property type="term" value="F:zinc ion binding"/>
    <property type="evidence" value="ECO:0007669"/>
    <property type="project" value="UniProtKB-KW"/>
</dbReference>
<keyword evidence="5" id="KW-0539">Nucleus</keyword>
<evidence type="ECO:0000256" key="1">
    <source>
        <dbReference type="ARBA" id="ARBA00004123"/>
    </source>
</evidence>
<evidence type="ECO:0000256" key="2">
    <source>
        <dbReference type="ARBA" id="ARBA00022723"/>
    </source>
</evidence>
<protein>
    <recommendedName>
        <fullName evidence="8">C2H2-type domain-containing protein</fullName>
    </recommendedName>
</protein>
<dbReference type="PANTHER" id="PTHR47287:SF15">
    <property type="entry name" value="ZINC FINGER PROTEIN 3-LIKE"/>
    <property type="match status" value="1"/>
</dbReference>
<keyword evidence="3" id="KW-0863">Zinc-finger</keyword>
<dbReference type="Gramene" id="NC3G0201980.1">
    <property type="protein sequence ID" value="NC3G0201980.1:cds"/>
    <property type="gene ID" value="NC3G0201980"/>
</dbReference>
<evidence type="ECO:0000256" key="5">
    <source>
        <dbReference type="ARBA" id="ARBA00023242"/>
    </source>
</evidence>
<dbReference type="AlphaFoldDB" id="A0A5K1BN19"/>
<comment type="subcellular location">
    <subcellularLocation>
        <location evidence="1">Nucleus</location>
    </subcellularLocation>
</comment>
<dbReference type="PANTHER" id="PTHR47287">
    <property type="entry name" value="C2H2 AND C2HC ZINC FINGERS SUPERFAMILY PROTEIN"/>
    <property type="match status" value="1"/>
</dbReference>
<evidence type="ECO:0000256" key="6">
    <source>
        <dbReference type="SAM" id="MobiDB-lite"/>
    </source>
</evidence>
<keyword evidence="4" id="KW-0862">Zinc</keyword>
<evidence type="ECO:0008006" key="8">
    <source>
        <dbReference type="Google" id="ProtNLM"/>
    </source>
</evidence>
<organism evidence="7">
    <name type="scientific">Nymphaea colorata</name>
    <name type="common">pocket water lily</name>
    <dbReference type="NCBI Taxonomy" id="210225"/>
    <lineage>
        <taxon>Eukaryota</taxon>
        <taxon>Viridiplantae</taxon>
        <taxon>Streptophyta</taxon>
        <taxon>Embryophyta</taxon>
        <taxon>Tracheophyta</taxon>
        <taxon>Spermatophyta</taxon>
        <taxon>Magnoliopsida</taxon>
        <taxon>Nymphaeales</taxon>
        <taxon>Nymphaeaceae</taxon>
        <taxon>Nymphaea</taxon>
    </lineage>
</organism>
<name>A0A5K1BN19_9MAGN</name>
<reference evidence="7" key="1">
    <citation type="submission" date="2019-09" db="EMBL/GenBank/DDBJ databases">
        <authorList>
            <person name="Zhang L."/>
        </authorList>
    </citation>
    <scope>NUCLEOTIDE SEQUENCE</scope>
</reference>
<proteinExistence type="predicted"/>